<dbReference type="Proteomes" id="UP000001351">
    <property type="component" value="Chromosome"/>
</dbReference>
<gene>
    <name evidence="2" type="ordered locus">STAUR_2904</name>
</gene>
<reference evidence="2 3" key="1">
    <citation type="journal article" date="2011" name="Mol. Biol. Evol.">
        <title>Comparative genomic analysis of fruiting body formation in Myxococcales.</title>
        <authorList>
            <person name="Huntley S."/>
            <person name="Hamann N."/>
            <person name="Wegener-Feldbrugge S."/>
            <person name="Treuner-Lange A."/>
            <person name="Kube M."/>
            <person name="Reinhardt R."/>
            <person name="Klages S."/>
            <person name="Muller R."/>
            <person name="Ronning C.M."/>
            <person name="Nierman W.C."/>
            <person name="Sogaard-Andersen L."/>
        </authorList>
    </citation>
    <scope>NUCLEOTIDE SEQUENCE [LARGE SCALE GENOMIC DNA]</scope>
    <source>
        <strain evidence="2 3">DW4/3-1</strain>
    </source>
</reference>
<dbReference type="KEGG" id="sur:STAUR_2904"/>
<evidence type="ECO:0000313" key="3">
    <source>
        <dbReference type="Proteomes" id="UP000001351"/>
    </source>
</evidence>
<accession>E3FQK3</accession>
<evidence type="ECO:0000256" key="1">
    <source>
        <dbReference type="SAM" id="MobiDB-lite"/>
    </source>
</evidence>
<dbReference type="STRING" id="378806.STAUR_2904"/>
<dbReference type="EMBL" id="CP002271">
    <property type="protein sequence ID" value="ADO70696.1"/>
    <property type="molecule type" value="Genomic_DNA"/>
</dbReference>
<proteinExistence type="predicted"/>
<dbReference type="HOGENOM" id="CLU_2358358_0_0_7"/>
<name>E3FQK3_STIAD</name>
<protein>
    <submittedName>
        <fullName evidence="2">Uncharacterized protein</fullName>
    </submittedName>
</protein>
<evidence type="ECO:0000313" key="2">
    <source>
        <dbReference type="EMBL" id="ADO70696.1"/>
    </source>
</evidence>
<organism evidence="2 3">
    <name type="scientific">Stigmatella aurantiaca (strain DW4/3-1)</name>
    <dbReference type="NCBI Taxonomy" id="378806"/>
    <lineage>
        <taxon>Bacteria</taxon>
        <taxon>Pseudomonadati</taxon>
        <taxon>Myxococcota</taxon>
        <taxon>Myxococcia</taxon>
        <taxon>Myxococcales</taxon>
        <taxon>Cystobacterineae</taxon>
        <taxon>Archangiaceae</taxon>
        <taxon>Stigmatella</taxon>
    </lineage>
</organism>
<sequence length="96" mass="10585">MPFESVSHWNASGRRPHGVLAPRQSAGRDGARQASIPHRFGPEQVSKSPTVLPEIPESPYINGYSFFCHKLIIPSPLATRQACIHSYSCAQSRNTL</sequence>
<feature type="region of interest" description="Disordered" evidence="1">
    <location>
        <begin position="1"/>
        <end position="50"/>
    </location>
</feature>
<keyword evidence="3" id="KW-1185">Reference proteome</keyword>
<dbReference type="AlphaFoldDB" id="E3FQK3"/>